<evidence type="ECO:0000256" key="1">
    <source>
        <dbReference type="ARBA" id="ARBA00004651"/>
    </source>
</evidence>
<comment type="subcellular location">
    <subcellularLocation>
        <location evidence="1">Cell membrane</location>
        <topology evidence="1">Multi-pass membrane protein</topology>
    </subcellularLocation>
</comment>
<feature type="transmembrane region" description="Helical" evidence="7">
    <location>
        <begin position="7"/>
        <end position="25"/>
    </location>
</feature>
<protein>
    <submittedName>
        <fullName evidence="9">Na+/H+ antiporter NhaC family protein</fullName>
    </submittedName>
</protein>
<evidence type="ECO:0000313" key="10">
    <source>
        <dbReference type="Proteomes" id="UP001651880"/>
    </source>
</evidence>
<dbReference type="Pfam" id="PF03553">
    <property type="entry name" value="Na_H_antiporter"/>
    <property type="match status" value="2"/>
</dbReference>
<feature type="transmembrane region" description="Helical" evidence="7">
    <location>
        <begin position="365"/>
        <end position="386"/>
    </location>
</feature>
<evidence type="ECO:0000313" key="9">
    <source>
        <dbReference type="EMBL" id="MCQ1529058.1"/>
    </source>
</evidence>
<feature type="transmembrane region" description="Helical" evidence="7">
    <location>
        <begin position="94"/>
        <end position="113"/>
    </location>
</feature>
<keyword evidence="3 7" id="KW-0812">Transmembrane</keyword>
<organism evidence="9 10">
    <name type="scientific">Lutispora saccharofermentans</name>
    <dbReference type="NCBI Taxonomy" id="3024236"/>
    <lineage>
        <taxon>Bacteria</taxon>
        <taxon>Bacillati</taxon>
        <taxon>Bacillota</taxon>
        <taxon>Clostridia</taxon>
        <taxon>Lutisporales</taxon>
        <taxon>Lutisporaceae</taxon>
        <taxon>Lutispora</taxon>
    </lineage>
</organism>
<evidence type="ECO:0000256" key="3">
    <source>
        <dbReference type="ARBA" id="ARBA00022692"/>
    </source>
</evidence>
<feature type="domain" description="Na+/H+ antiporter NhaC-like C-terminal" evidence="8">
    <location>
        <begin position="42"/>
        <end position="186"/>
    </location>
</feature>
<feature type="transmembrane region" description="Helical" evidence="7">
    <location>
        <begin position="431"/>
        <end position="449"/>
    </location>
</feature>
<proteinExistence type="predicted"/>
<gene>
    <name evidence="9" type="ORF">LJD61_05790</name>
</gene>
<keyword evidence="5 7" id="KW-0472">Membrane</keyword>
<feature type="region of interest" description="Disordered" evidence="6">
    <location>
        <begin position="262"/>
        <end position="281"/>
    </location>
</feature>
<feature type="transmembrane region" description="Helical" evidence="7">
    <location>
        <begin position="134"/>
        <end position="157"/>
    </location>
</feature>
<dbReference type="InterPro" id="IPR018461">
    <property type="entry name" value="Na/H_Antiport_NhaC-like_C"/>
</dbReference>
<evidence type="ECO:0000256" key="4">
    <source>
        <dbReference type="ARBA" id="ARBA00022989"/>
    </source>
</evidence>
<keyword evidence="10" id="KW-1185">Reference proteome</keyword>
<evidence type="ECO:0000256" key="5">
    <source>
        <dbReference type="ARBA" id="ARBA00023136"/>
    </source>
</evidence>
<feature type="domain" description="Na+/H+ antiporter NhaC-like C-terminal" evidence="8">
    <location>
        <begin position="192"/>
        <end position="512"/>
    </location>
</feature>
<feature type="transmembrane region" description="Helical" evidence="7">
    <location>
        <begin position="226"/>
        <end position="243"/>
    </location>
</feature>
<feature type="transmembrane region" description="Helical" evidence="7">
    <location>
        <begin position="455"/>
        <end position="474"/>
    </location>
</feature>
<dbReference type="PANTHER" id="PTHR43478:SF1">
    <property type="entry name" value="NA+_H+ ANTIPORTER NHAC-LIKE C-TERMINAL DOMAIN-CONTAINING PROTEIN"/>
    <property type="match status" value="1"/>
</dbReference>
<keyword evidence="4 7" id="KW-1133">Transmembrane helix</keyword>
<name>A0ABT1NCR9_9FIRM</name>
<evidence type="ECO:0000256" key="6">
    <source>
        <dbReference type="SAM" id="MobiDB-lite"/>
    </source>
</evidence>
<feature type="transmembrane region" description="Helical" evidence="7">
    <location>
        <begin position="525"/>
        <end position="543"/>
    </location>
</feature>
<feature type="transmembrane region" description="Helical" evidence="7">
    <location>
        <begin position="500"/>
        <end position="519"/>
    </location>
</feature>
<feature type="transmembrane region" description="Helical" evidence="7">
    <location>
        <begin position="335"/>
        <end position="353"/>
    </location>
</feature>
<comment type="caution">
    <text evidence="9">The sequence shown here is derived from an EMBL/GenBank/DDBJ whole genome shotgun (WGS) entry which is preliminary data.</text>
</comment>
<dbReference type="EMBL" id="JAJEKE010000003">
    <property type="protein sequence ID" value="MCQ1529058.1"/>
    <property type="molecule type" value="Genomic_DNA"/>
</dbReference>
<dbReference type="RefSeq" id="WP_255226575.1">
    <property type="nucleotide sequence ID" value="NZ_JAJEKE010000003.1"/>
</dbReference>
<keyword evidence="2" id="KW-1003">Cell membrane</keyword>
<sequence>MNKRTNFIIMLFLLTAMLIITPAFADGESDPNYGILTLVPAILIIALAFTTRNVVLSLFIGILTGSVIMNKGNIFHAFLRVCDTYILGEATDSWNAALIIFIFGIGGLVSLMMKMGGMQAIAESLSKKANSAKGTLFITWLLCLIIFFEDIASNLIVGPTMRPLAEKTKVSTEKLSFVLDSTAAPVSDIAFISTWIAYEISMIKMSFEALSLEVNAYDLFVKSVPYRFYNLLAIAFVLILIFMRRDYGPMYEAERRARKTGKTVADGGHPMMSEDNESVSPKEGSKLSPYNAIIPILVLLTAVVAGLWYNGGGLNEPFTINGIRNAFGNADSSVVILWSVMFTTVLTAVMAVGQKIATINEAIDIWLSGAKGMFLTNTILILAWSSGAIMGDLGTAKYIIGFVGGSIPAMLLPLILFGFACFLAFATGTSFGTTGIMMPIAIPLVMSYTNMEVNHLVIAVIGAVTSGAVFGDHCSPISDTTIMSSMGAGADHIEHVRTQLPYAFTVAAVAALAGCTVAGFNGHPIISYVIGIAALIAIVRFIGKPVDEVEVYNSGKIKEDVV</sequence>
<dbReference type="PANTHER" id="PTHR43478">
    <property type="entry name" value="NA+/H+ ANTIPORTER-RELATED"/>
    <property type="match status" value="1"/>
</dbReference>
<feature type="transmembrane region" description="Helical" evidence="7">
    <location>
        <begin position="398"/>
        <end position="424"/>
    </location>
</feature>
<evidence type="ECO:0000256" key="7">
    <source>
        <dbReference type="SAM" id="Phobius"/>
    </source>
</evidence>
<evidence type="ECO:0000259" key="8">
    <source>
        <dbReference type="Pfam" id="PF03553"/>
    </source>
</evidence>
<accession>A0ABT1NCR9</accession>
<dbReference type="Proteomes" id="UP001651880">
    <property type="component" value="Unassembled WGS sequence"/>
</dbReference>
<reference evidence="9 10" key="1">
    <citation type="submission" date="2021-10" db="EMBL/GenBank/DDBJ databases">
        <title>Lutispora strain m25 sp. nov., a thermophilic, non-spore-forming bacterium isolated from a lab-scale methanogenic bioreactor digesting anaerobic sludge.</title>
        <authorList>
            <person name="El Houari A."/>
            <person name="Mcdonald J."/>
        </authorList>
    </citation>
    <scope>NUCLEOTIDE SEQUENCE [LARGE SCALE GENOMIC DNA]</scope>
    <source>
        <strain evidence="10">m25</strain>
    </source>
</reference>
<feature type="transmembrane region" description="Helical" evidence="7">
    <location>
        <begin position="290"/>
        <end position="309"/>
    </location>
</feature>
<evidence type="ECO:0000256" key="2">
    <source>
        <dbReference type="ARBA" id="ARBA00022475"/>
    </source>
</evidence>